<keyword evidence="5" id="KW-0653">Protein transport</keyword>
<evidence type="ECO:0000256" key="1">
    <source>
        <dbReference type="ARBA" id="ARBA00004395"/>
    </source>
</evidence>
<evidence type="ECO:0000256" key="3">
    <source>
        <dbReference type="ARBA" id="ARBA00020984"/>
    </source>
</evidence>
<dbReference type="Ensembl" id="ENSAPLT00020005865.1">
    <property type="protein sequence ID" value="ENSAPLP00020005455.1"/>
    <property type="gene ID" value="ENSAPLG00020003996.1"/>
</dbReference>
<comment type="subcellular location">
    <subcellularLocation>
        <location evidence="1">Golgi apparatus membrane</location>
        <topology evidence="1">Peripheral membrane protein</topology>
    </subcellularLocation>
</comment>
<dbReference type="Proteomes" id="UP000694400">
    <property type="component" value="Chromosome 15"/>
</dbReference>
<evidence type="ECO:0000256" key="8">
    <source>
        <dbReference type="ARBA" id="ARBA00031345"/>
    </source>
</evidence>
<dbReference type="PANTHER" id="PTHR21443:SF0">
    <property type="entry name" value="CONSERVED OLIGOMERIC GOLGI COMPLEX SUBUNIT 7"/>
    <property type="match status" value="1"/>
</dbReference>
<reference evidence="10" key="3">
    <citation type="submission" date="2025-09" db="UniProtKB">
        <authorList>
            <consortium name="Ensembl"/>
        </authorList>
    </citation>
    <scope>IDENTIFICATION</scope>
</reference>
<evidence type="ECO:0000256" key="2">
    <source>
        <dbReference type="ARBA" id="ARBA00005831"/>
    </source>
</evidence>
<evidence type="ECO:0000256" key="6">
    <source>
        <dbReference type="ARBA" id="ARBA00023034"/>
    </source>
</evidence>
<dbReference type="GO" id="GO:0006886">
    <property type="term" value="P:intracellular protein transport"/>
    <property type="evidence" value="ECO:0007669"/>
    <property type="project" value="InterPro"/>
</dbReference>
<keyword evidence="6" id="KW-0333">Golgi apparatus</keyword>
<dbReference type="Pfam" id="PF10191">
    <property type="entry name" value="COG7"/>
    <property type="match status" value="1"/>
</dbReference>
<dbReference type="PANTHER" id="PTHR21443">
    <property type="entry name" value="CONSERVED OLIGOMERIC GOLGI COMPLEX COMPONENT 7"/>
    <property type="match status" value="1"/>
</dbReference>
<gene>
    <name evidence="10" type="primary">COG7</name>
</gene>
<sequence>MDISRFAAADFDVKSWVNAAFRAQQDGPAQADAHAATLVLKLQVLIQEVNNVLQETSHQALQNMPRVLRELEVLKQEATFLKEQMVLVKEDIKKFEEDTAQSMQVLVEIDRVKSRMQLAAESLQEADKWSTLSADIEETLKTQDVSAISAKLTSMQSSLAMLVDTPDYSEKCVHLEALKNRLEAMASPQIVAAFNSQSVDQAKMFVKVFTEIDRMPQLLAYYYKCHKVQLVAVWQDLCQSDLSLNRQLTELYDTLLGTWHAQLQWATQVFKKPHEIVTVLLIQTLGALVPSIPVCLGTAMERTGQETKLNKLLELYDATIHFAKGLEVAMLPNLKEQNLVKVMELAEAVYDPYKPYQLKYGDLEEENLLIQISAVPLEHWEVIDCVQELNHSVNKLFILASGAIDNCVKLTDGLGVCGLLKALKALFTKYTSDFTNTLQSIRKKCKLDDIPSDSLFQEDWTAFQNSVRIIATCGELLRQCGDFEQQLANRILSTAGKYLSDSYSPCSFSGFQDASSTEKKSSVKNPWQEYNYLLKENPSEYASLMETLYTLKEKGTSNHNLLSSSRSALSRLNQLAHHLAFDSVFLRIKQQLLLVSKMEGWNSGGIGETLTEDLPNFSLTPLEYISNIGQYIMSLPLHLEPFVTQEDPSLELALHAGKLPYPPEQGDELPELDNMADYWLGSIARATMQTYCEVILQIPELTVHSTKQLATDIDYLINVMDALGLQPSRTLQNIVTLLKAKPEDYRQAAKSVPRRMASSIAAMRGLEC</sequence>
<reference evidence="10" key="1">
    <citation type="submission" date="2019-08" db="EMBL/GenBank/DDBJ databases">
        <title>Three high-quality genomes provides insights into domestication of ducks.</title>
        <authorList>
            <person name="Hou Z.C."/>
            <person name="Zhu F."/>
            <person name="Yin Z.T."/>
            <person name="Zhang F."/>
        </authorList>
    </citation>
    <scope>NUCLEOTIDE SEQUENCE [LARGE SCALE GENOMIC DNA]</scope>
</reference>
<evidence type="ECO:0000256" key="4">
    <source>
        <dbReference type="ARBA" id="ARBA00022448"/>
    </source>
</evidence>
<keyword evidence="7" id="KW-0472">Membrane</keyword>
<evidence type="ECO:0000256" key="7">
    <source>
        <dbReference type="ARBA" id="ARBA00023136"/>
    </source>
</evidence>
<evidence type="ECO:0000256" key="9">
    <source>
        <dbReference type="SAM" id="Coils"/>
    </source>
</evidence>
<dbReference type="OrthoDB" id="245173at2759"/>
<evidence type="ECO:0000313" key="11">
    <source>
        <dbReference type="Proteomes" id="UP000694400"/>
    </source>
</evidence>
<dbReference type="InterPro" id="IPR019335">
    <property type="entry name" value="COG7"/>
</dbReference>
<name>A0A8B9SIK4_ANAPL</name>
<protein>
    <recommendedName>
        <fullName evidence="3">Conserved oligomeric Golgi complex subunit 7</fullName>
    </recommendedName>
    <alternativeName>
        <fullName evidence="8">Component of oligomeric Golgi complex 7</fullName>
    </alternativeName>
</protein>
<dbReference type="AlphaFoldDB" id="A0A8B9SIK4"/>
<feature type="coiled-coil region" evidence="9">
    <location>
        <begin position="64"/>
        <end position="98"/>
    </location>
</feature>
<comment type="similarity">
    <text evidence="2">Belongs to the COG7 family.</text>
</comment>
<dbReference type="GO" id="GO:0000139">
    <property type="term" value="C:Golgi membrane"/>
    <property type="evidence" value="ECO:0007669"/>
    <property type="project" value="UniProtKB-SubCell"/>
</dbReference>
<evidence type="ECO:0000256" key="5">
    <source>
        <dbReference type="ARBA" id="ARBA00022927"/>
    </source>
</evidence>
<keyword evidence="4" id="KW-0813">Transport</keyword>
<dbReference type="GO" id="GO:0006890">
    <property type="term" value="P:retrograde vesicle-mediated transport, Golgi to endoplasmic reticulum"/>
    <property type="evidence" value="ECO:0007669"/>
    <property type="project" value="TreeGrafter"/>
</dbReference>
<dbReference type="GO" id="GO:0007030">
    <property type="term" value="P:Golgi organization"/>
    <property type="evidence" value="ECO:0007669"/>
    <property type="project" value="TreeGrafter"/>
</dbReference>
<keyword evidence="9" id="KW-0175">Coiled coil</keyword>
<dbReference type="RefSeq" id="XP_027324844.1">
    <property type="nucleotide sequence ID" value="XM_027469043.3"/>
</dbReference>
<dbReference type="KEGG" id="apla:101800497"/>
<organism evidence="10 11">
    <name type="scientific">Anas platyrhynchos</name>
    <name type="common">Mallard</name>
    <name type="synonym">Anas boschas</name>
    <dbReference type="NCBI Taxonomy" id="8839"/>
    <lineage>
        <taxon>Eukaryota</taxon>
        <taxon>Metazoa</taxon>
        <taxon>Chordata</taxon>
        <taxon>Craniata</taxon>
        <taxon>Vertebrata</taxon>
        <taxon>Euteleostomi</taxon>
        <taxon>Archelosauria</taxon>
        <taxon>Archosauria</taxon>
        <taxon>Dinosauria</taxon>
        <taxon>Saurischia</taxon>
        <taxon>Theropoda</taxon>
        <taxon>Coelurosauria</taxon>
        <taxon>Aves</taxon>
        <taxon>Neognathae</taxon>
        <taxon>Galloanserae</taxon>
        <taxon>Anseriformes</taxon>
        <taxon>Anatidae</taxon>
        <taxon>Anatinae</taxon>
        <taxon>Anas</taxon>
    </lineage>
</organism>
<dbReference type="GO" id="GO:0017119">
    <property type="term" value="C:Golgi transport complex"/>
    <property type="evidence" value="ECO:0007669"/>
    <property type="project" value="InterPro"/>
</dbReference>
<evidence type="ECO:0000313" key="10">
    <source>
        <dbReference type="Ensembl" id="ENSAPLP00020005455.1"/>
    </source>
</evidence>
<dbReference type="CTD" id="91949"/>
<accession>A0A8B9SIK4</accession>
<reference evidence="10" key="2">
    <citation type="submission" date="2025-08" db="UniProtKB">
        <authorList>
            <consortium name="Ensembl"/>
        </authorList>
    </citation>
    <scope>IDENTIFICATION</scope>
</reference>
<dbReference type="GeneID" id="101800497"/>
<proteinExistence type="inferred from homology"/>